<dbReference type="KEGG" id="hazt:108675900"/>
<evidence type="ECO:0000256" key="6">
    <source>
        <dbReference type="RuleBase" id="RU364151"/>
    </source>
</evidence>
<comment type="subcellular location">
    <subcellularLocation>
        <location evidence="1 6">Nucleus</location>
    </subcellularLocation>
</comment>
<dbReference type="RefSeq" id="XP_018019442.1">
    <property type="nucleotide sequence ID" value="XM_018163953.2"/>
</dbReference>
<dbReference type="Proteomes" id="UP000694843">
    <property type="component" value="Unplaced"/>
</dbReference>
<comment type="subunit">
    <text evidence="6">Component of the Mediator complex.</text>
</comment>
<dbReference type="Pfam" id="PF10278">
    <property type="entry name" value="Med19"/>
    <property type="match status" value="1"/>
</dbReference>
<keyword evidence="4 6" id="KW-0804">Transcription</keyword>
<feature type="region of interest" description="Disordered" evidence="7">
    <location>
        <begin position="1"/>
        <end position="44"/>
    </location>
</feature>
<sequence>MSDQLFAAREMASSTSSFSPKSSPRGSRSPMAAPASLPRHDSTGTLKMTISAGKHPAVVNSGPFYLMKAMLQEPAAETELTGATNLMGHYGLEHSYSKFTGKKVKDSLSSFLPSLPGILDTPAHLTNSSLQSLIEKPPVFKEFVPLNHHQLAGFRLQHGPLPEQYRFQSQPEGTRRHRHQKKGDPLTPSYDPQSNNDFPLSSGVGLTAGSAGGVVGGVGVAGSGDGHEKKPHKKKKNDDERKKKKKEKKKKKQRHSPEHGGVGGGSGGEGTKVSL</sequence>
<feature type="compositionally biased region" description="Low complexity" evidence="7">
    <location>
        <begin position="13"/>
        <end position="30"/>
    </location>
</feature>
<evidence type="ECO:0000256" key="7">
    <source>
        <dbReference type="SAM" id="MobiDB-lite"/>
    </source>
</evidence>
<feature type="compositionally biased region" description="Gly residues" evidence="7">
    <location>
        <begin position="210"/>
        <end position="224"/>
    </location>
</feature>
<keyword evidence="5 6" id="KW-0539">Nucleus</keyword>
<feature type="region of interest" description="Disordered" evidence="7">
    <location>
        <begin position="155"/>
        <end position="275"/>
    </location>
</feature>
<dbReference type="GO" id="GO:0003712">
    <property type="term" value="F:transcription coregulator activity"/>
    <property type="evidence" value="ECO:0007669"/>
    <property type="project" value="InterPro"/>
</dbReference>
<comment type="similarity">
    <text evidence="2 6">Belongs to the Mediator complex subunit 19 family.</text>
</comment>
<dbReference type="GO" id="GO:0016592">
    <property type="term" value="C:mediator complex"/>
    <property type="evidence" value="ECO:0007669"/>
    <property type="project" value="InterPro"/>
</dbReference>
<feature type="compositionally biased region" description="Gly residues" evidence="7">
    <location>
        <begin position="260"/>
        <end position="275"/>
    </location>
</feature>
<proteinExistence type="inferred from homology"/>
<dbReference type="PANTHER" id="PTHR22536:SF1">
    <property type="entry name" value="MEDIATOR OF RNA POLYMERASE II TRANSCRIPTION SUBUNIT 19"/>
    <property type="match status" value="1"/>
</dbReference>
<dbReference type="PANTHER" id="PTHR22536">
    <property type="entry name" value="LUNG CANCER METASTASIS-RELATED LCMR1 PROTEIN"/>
    <property type="match status" value="1"/>
</dbReference>
<feature type="compositionally biased region" description="Basic residues" evidence="7">
    <location>
        <begin position="242"/>
        <end position="254"/>
    </location>
</feature>
<keyword evidence="3 6" id="KW-0805">Transcription regulation</keyword>
<dbReference type="OMA" id="AGMSNPM"/>
<dbReference type="AlphaFoldDB" id="A0A8B7P0B0"/>
<evidence type="ECO:0000256" key="4">
    <source>
        <dbReference type="ARBA" id="ARBA00023163"/>
    </source>
</evidence>
<reference evidence="9" key="1">
    <citation type="submission" date="2025-08" db="UniProtKB">
        <authorList>
            <consortium name="RefSeq"/>
        </authorList>
    </citation>
    <scope>IDENTIFICATION</scope>
    <source>
        <tissue evidence="9">Whole organism</tissue>
    </source>
</reference>
<evidence type="ECO:0000256" key="5">
    <source>
        <dbReference type="ARBA" id="ARBA00023242"/>
    </source>
</evidence>
<comment type="function">
    <text evidence="6">Component of the Mediator complex, a coactivator involved in the regulated transcription of nearly all RNA polymerase II-dependent genes. Mediator functions as a bridge to convey information from gene-specific regulatory proteins to the basal RNA polymerase II transcription machinery. Mediator is recruited to promoters by direct interactions with regulatory proteins and serves as a scaffold for the assembly of a functional preinitiation complex with RNA polymerase II and the general transcription factors.</text>
</comment>
<evidence type="ECO:0000313" key="9">
    <source>
        <dbReference type="RefSeq" id="XP_018019442.1"/>
    </source>
</evidence>
<feature type="compositionally biased region" description="Polar residues" evidence="7">
    <location>
        <begin position="190"/>
        <end position="199"/>
    </location>
</feature>
<keyword evidence="6" id="KW-0010">Activator</keyword>
<evidence type="ECO:0000256" key="3">
    <source>
        <dbReference type="ARBA" id="ARBA00023015"/>
    </source>
</evidence>
<evidence type="ECO:0000256" key="2">
    <source>
        <dbReference type="ARBA" id="ARBA00009259"/>
    </source>
</evidence>
<dbReference type="InterPro" id="IPR019403">
    <property type="entry name" value="Mediator_Med19_met"/>
</dbReference>
<dbReference type="GO" id="GO:0045944">
    <property type="term" value="P:positive regulation of transcription by RNA polymerase II"/>
    <property type="evidence" value="ECO:0007669"/>
    <property type="project" value="TreeGrafter"/>
</dbReference>
<keyword evidence="8" id="KW-1185">Reference proteome</keyword>
<protein>
    <recommendedName>
        <fullName evidence="6">Mediator of RNA polymerase II transcription subunit 19</fullName>
    </recommendedName>
    <alternativeName>
        <fullName evidence="6">Mediator complex subunit 19</fullName>
    </alternativeName>
</protein>
<gene>
    <name evidence="9" type="primary">LOC108675900</name>
    <name evidence="6" type="synonym">MED19</name>
</gene>
<evidence type="ECO:0000256" key="1">
    <source>
        <dbReference type="ARBA" id="ARBA00004123"/>
    </source>
</evidence>
<dbReference type="GeneID" id="108675900"/>
<name>A0A8B7P0B0_HYAAZ</name>
<accession>A0A8B7P0B0</accession>
<evidence type="ECO:0000313" key="8">
    <source>
        <dbReference type="Proteomes" id="UP000694843"/>
    </source>
</evidence>
<dbReference type="CTD" id="219541"/>
<organism evidence="8 9">
    <name type="scientific">Hyalella azteca</name>
    <name type="common">Amphipod</name>
    <dbReference type="NCBI Taxonomy" id="294128"/>
    <lineage>
        <taxon>Eukaryota</taxon>
        <taxon>Metazoa</taxon>
        <taxon>Ecdysozoa</taxon>
        <taxon>Arthropoda</taxon>
        <taxon>Crustacea</taxon>
        <taxon>Multicrustacea</taxon>
        <taxon>Malacostraca</taxon>
        <taxon>Eumalacostraca</taxon>
        <taxon>Peracarida</taxon>
        <taxon>Amphipoda</taxon>
        <taxon>Senticaudata</taxon>
        <taxon>Talitrida</taxon>
        <taxon>Talitroidea</taxon>
        <taxon>Hyalellidae</taxon>
        <taxon>Hyalella</taxon>
    </lineage>
</organism>